<keyword evidence="3" id="KW-0328">Glycosyltransferase</keyword>
<evidence type="ECO:0000256" key="5">
    <source>
        <dbReference type="ARBA" id="ARBA00022692"/>
    </source>
</evidence>
<evidence type="ECO:0000256" key="2">
    <source>
        <dbReference type="ARBA" id="ARBA00004648"/>
    </source>
</evidence>
<evidence type="ECO:0000256" key="8">
    <source>
        <dbReference type="ARBA" id="ARBA00022968"/>
    </source>
</evidence>
<dbReference type="STRING" id="332999.SAMN04488511_107150"/>
<dbReference type="RefSeq" id="WP_090983139.1">
    <property type="nucleotide sequence ID" value="NZ_FOJM01000007.1"/>
</dbReference>
<evidence type="ECO:0000256" key="3">
    <source>
        <dbReference type="ARBA" id="ARBA00022676"/>
    </source>
</evidence>
<keyword evidence="4" id="KW-0808">Transferase</keyword>
<evidence type="ECO:0000313" key="16">
    <source>
        <dbReference type="Proteomes" id="UP000198836"/>
    </source>
</evidence>
<dbReference type="InterPro" id="IPR043538">
    <property type="entry name" value="XYLT"/>
</dbReference>
<evidence type="ECO:0000256" key="7">
    <source>
        <dbReference type="ARBA" id="ARBA00022824"/>
    </source>
</evidence>
<evidence type="ECO:0000256" key="13">
    <source>
        <dbReference type="ARBA" id="ARBA00023180"/>
    </source>
</evidence>
<dbReference type="GO" id="GO:0016020">
    <property type="term" value="C:membrane"/>
    <property type="evidence" value="ECO:0007669"/>
    <property type="project" value="InterPro"/>
</dbReference>
<keyword evidence="9" id="KW-1133">Transmembrane helix</keyword>
<accession>A0A1I0T9P4</accession>
<dbReference type="GO" id="GO:0015012">
    <property type="term" value="P:heparan sulfate proteoglycan biosynthetic process"/>
    <property type="evidence" value="ECO:0007669"/>
    <property type="project" value="TreeGrafter"/>
</dbReference>
<protein>
    <recommendedName>
        <fullName evidence="14">Peptide O-xylosyltransferase</fullName>
    </recommendedName>
</protein>
<keyword evidence="13" id="KW-0325">Glycoprotein</keyword>
<name>A0A1I0T9P4_9SPHI</name>
<gene>
    <name evidence="15" type="ORF">SAMN04488511_107150</name>
</gene>
<evidence type="ECO:0000256" key="6">
    <source>
        <dbReference type="ARBA" id="ARBA00022723"/>
    </source>
</evidence>
<keyword evidence="5" id="KW-0812">Transmembrane</keyword>
<dbReference type="PANTHER" id="PTHR46025">
    <property type="entry name" value="XYLOSYLTRANSFERASE OXT"/>
    <property type="match status" value="1"/>
</dbReference>
<keyword evidence="6" id="KW-0479">Metal-binding</keyword>
<keyword evidence="11" id="KW-0472">Membrane</keyword>
<evidence type="ECO:0000256" key="4">
    <source>
        <dbReference type="ARBA" id="ARBA00022679"/>
    </source>
</evidence>
<evidence type="ECO:0000256" key="1">
    <source>
        <dbReference type="ARBA" id="ARBA00004323"/>
    </source>
</evidence>
<evidence type="ECO:0000256" key="12">
    <source>
        <dbReference type="ARBA" id="ARBA00023157"/>
    </source>
</evidence>
<keyword evidence="10" id="KW-0333">Golgi apparatus</keyword>
<proteinExistence type="predicted"/>
<evidence type="ECO:0000256" key="9">
    <source>
        <dbReference type="ARBA" id="ARBA00022989"/>
    </source>
</evidence>
<sequence>MINITYIILAHDSPNRLIRLINTLKSVNANFVVHVDKSIPVEDFLVAFDSDKQVVILKERCFSHWGSFGLVQATLNAMAYVVNHISIADRIILLSGSDYPIKSVEEIESYFDKNRESIFIEYFKIPYEKWYAKGVDRFPNFCEINETMSIYGGSQWWSFPIKVARFILNFLAHNPDYLEYFKVVTIPDESFFQTLLHNCGEDFVGKSLVCDNLRLIKWDPPYLHPRTLGLKDFLLIQQSHAMFARKFDENIDKDVLDLIDKDILYSEGKYISNPVSYDLDPVNQVVLFLTNKSDTEIIEQFNKLKRETGDHASVKMLYHRSLNETIPDALSDDEIFVFTDDILNELGYEPFIGSKLDGSNHFPLIKFFRQYPNYDFYWYVEDDIRCLQGWNTFFSYFLINRVSSDFIASHVRDFEDEPEWYWWKSLRIEDRQPNIDFIRSFNPIFRISRSALNFIDKCHARGYSGHFEVLLPSLLKSGGFKFAEFGGEGKYVLPGCQNFFYRAAYAESSGSMRTGSLRYRPVIEENEMWEPLLYHPVKLQTVKKANS</sequence>
<evidence type="ECO:0000313" key="15">
    <source>
        <dbReference type="EMBL" id="SFA48502.1"/>
    </source>
</evidence>
<evidence type="ECO:0000256" key="10">
    <source>
        <dbReference type="ARBA" id="ARBA00023034"/>
    </source>
</evidence>
<dbReference type="PANTHER" id="PTHR46025:SF3">
    <property type="entry name" value="XYLOSYLTRANSFERASE OXT"/>
    <property type="match status" value="1"/>
</dbReference>
<dbReference type="OrthoDB" id="7943907at2"/>
<reference evidence="16" key="1">
    <citation type="submission" date="2016-10" db="EMBL/GenBank/DDBJ databases">
        <authorList>
            <person name="Varghese N."/>
            <person name="Submissions S."/>
        </authorList>
    </citation>
    <scope>NUCLEOTIDE SEQUENCE [LARGE SCALE GENOMIC DNA]</scope>
    <source>
        <strain evidence="16">DSM 18130</strain>
    </source>
</reference>
<keyword evidence="8" id="KW-0735">Signal-anchor</keyword>
<dbReference type="Proteomes" id="UP000198836">
    <property type="component" value="Unassembled WGS sequence"/>
</dbReference>
<dbReference type="AlphaFoldDB" id="A0A1I0T9P4"/>
<keyword evidence="16" id="KW-1185">Reference proteome</keyword>
<keyword evidence="12" id="KW-1015">Disulfide bond</keyword>
<comment type="subcellular location">
    <subcellularLocation>
        <location evidence="2">Endoplasmic reticulum membrane</location>
        <topology evidence="2">Single-pass type II membrane protein</topology>
    </subcellularLocation>
    <subcellularLocation>
        <location evidence="1">Golgi apparatus membrane</location>
        <topology evidence="1">Single-pass type II membrane protein</topology>
    </subcellularLocation>
</comment>
<dbReference type="GO" id="GO:0030158">
    <property type="term" value="F:protein xylosyltransferase activity"/>
    <property type="evidence" value="ECO:0007669"/>
    <property type="project" value="InterPro"/>
</dbReference>
<dbReference type="GO" id="GO:0050650">
    <property type="term" value="P:chondroitin sulfate proteoglycan biosynthetic process"/>
    <property type="evidence" value="ECO:0007669"/>
    <property type="project" value="TreeGrafter"/>
</dbReference>
<dbReference type="InterPro" id="IPR003406">
    <property type="entry name" value="Glyco_trans_14"/>
</dbReference>
<dbReference type="EMBL" id="FOJM01000007">
    <property type="protein sequence ID" value="SFA48502.1"/>
    <property type="molecule type" value="Genomic_DNA"/>
</dbReference>
<organism evidence="15 16">
    <name type="scientific">Pedobacter suwonensis</name>
    <dbReference type="NCBI Taxonomy" id="332999"/>
    <lineage>
        <taxon>Bacteria</taxon>
        <taxon>Pseudomonadati</taxon>
        <taxon>Bacteroidota</taxon>
        <taxon>Sphingobacteriia</taxon>
        <taxon>Sphingobacteriales</taxon>
        <taxon>Sphingobacteriaceae</taxon>
        <taxon>Pedobacter</taxon>
    </lineage>
</organism>
<evidence type="ECO:0000256" key="14">
    <source>
        <dbReference type="ARBA" id="ARBA00042865"/>
    </source>
</evidence>
<evidence type="ECO:0000256" key="11">
    <source>
        <dbReference type="ARBA" id="ARBA00023136"/>
    </source>
</evidence>
<dbReference type="Pfam" id="PF02485">
    <property type="entry name" value="Branch"/>
    <property type="match status" value="1"/>
</dbReference>
<keyword evidence="7" id="KW-0256">Endoplasmic reticulum</keyword>
<dbReference type="GO" id="GO:0046872">
    <property type="term" value="F:metal ion binding"/>
    <property type="evidence" value="ECO:0007669"/>
    <property type="project" value="UniProtKB-KW"/>
</dbReference>